<evidence type="ECO:0000313" key="2">
    <source>
        <dbReference type="Proteomes" id="UP000094974"/>
    </source>
</evidence>
<dbReference type="RefSeq" id="WP_068940068.1">
    <property type="nucleotide sequence ID" value="NZ_LYND01000129.1"/>
</dbReference>
<organism evidence="1 2">
    <name type="scientific">Paenibacillus polymyxa</name>
    <name type="common">Bacillus polymyxa</name>
    <dbReference type="NCBI Taxonomy" id="1406"/>
    <lineage>
        <taxon>Bacteria</taxon>
        <taxon>Bacillati</taxon>
        <taxon>Bacillota</taxon>
        <taxon>Bacilli</taxon>
        <taxon>Bacillales</taxon>
        <taxon>Paenibacillaceae</taxon>
        <taxon>Paenibacillus</taxon>
    </lineage>
</organism>
<sequence>MEQSELVVELKSLGMPVTYSHFTGTAQKPVPPPPFITYQFAYSSDMIADNQNYVEIGNYQVELYTAKKDLATEKKVQDKLKELGLPYTKLESWLDDEKLFQILYEIQLIGA</sequence>
<evidence type="ECO:0000313" key="1">
    <source>
        <dbReference type="EMBL" id="ODA08727.1"/>
    </source>
</evidence>
<proteinExistence type="predicted"/>
<protein>
    <recommendedName>
        <fullName evidence="3">Phage protein</fullName>
    </recommendedName>
</protein>
<evidence type="ECO:0008006" key="3">
    <source>
        <dbReference type="Google" id="ProtNLM"/>
    </source>
</evidence>
<dbReference type="EMBL" id="LYND01000129">
    <property type="protein sequence ID" value="ODA08727.1"/>
    <property type="molecule type" value="Genomic_DNA"/>
</dbReference>
<accession>A0ABX2ZBC9</accession>
<comment type="caution">
    <text evidence="1">The sequence shown here is derived from an EMBL/GenBank/DDBJ whole genome shotgun (WGS) entry which is preliminary data.</text>
</comment>
<dbReference type="Proteomes" id="UP000094974">
    <property type="component" value="Unassembled WGS sequence"/>
</dbReference>
<keyword evidence="2" id="KW-1185">Reference proteome</keyword>
<name>A0ABX2ZBC9_PAEPO</name>
<reference evidence="2" key="1">
    <citation type="submission" date="2016-05" db="EMBL/GenBank/DDBJ databases">
        <title>Whole genome shotgun sequencing of cultured foodborne pathogen.</title>
        <authorList>
            <person name="Zheng J."/>
            <person name="Timme R."/>
            <person name="Allard M."/>
            <person name="Strain E."/>
            <person name="Luo Y."/>
            <person name="Brown E."/>
        </authorList>
    </citation>
    <scope>NUCLEOTIDE SEQUENCE [LARGE SCALE GENOMIC DNA]</scope>
    <source>
        <strain evidence="2">CFSAN034343</strain>
    </source>
</reference>
<gene>
    <name evidence="1" type="ORF">A7312_04810</name>
</gene>